<proteinExistence type="predicted"/>
<keyword evidence="2" id="KW-0238">DNA-binding</keyword>
<evidence type="ECO:0000313" key="5">
    <source>
        <dbReference type="EMBL" id="MFC3443882.1"/>
    </source>
</evidence>
<dbReference type="Pfam" id="PF00392">
    <property type="entry name" value="GntR"/>
    <property type="match status" value="1"/>
</dbReference>
<keyword evidence="3" id="KW-0804">Transcription</keyword>
<feature type="domain" description="HTH gntR-type" evidence="4">
    <location>
        <begin position="6"/>
        <end position="72"/>
    </location>
</feature>
<evidence type="ECO:0000313" key="6">
    <source>
        <dbReference type="Proteomes" id="UP001595681"/>
    </source>
</evidence>
<gene>
    <name evidence="5" type="ORF">ACFOKF_22285</name>
</gene>
<keyword evidence="6" id="KW-1185">Reference proteome</keyword>
<dbReference type="RefSeq" id="WP_380798780.1">
    <property type="nucleotide sequence ID" value="NZ_JBHRVU010000005.1"/>
</dbReference>
<evidence type="ECO:0000256" key="2">
    <source>
        <dbReference type="ARBA" id="ARBA00023125"/>
    </source>
</evidence>
<dbReference type="SUPFAM" id="SSF46785">
    <property type="entry name" value="Winged helix' DNA-binding domain"/>
    <property type="match status" value="1"/>
</dbReference>
<evidence type="ECO:0000256" key="1">
    <source>
        <dbReference type="ARBA" id="ARBA00023015"/>
    </source>
</evidence>
<dbReference type="PROSITE" id="PS50949">
    <property type="entry name" value="HTH_GNTR"/>
    <property type="match status" value="1"/>
</dbReference>
<name>A0ABV7NNH6_9SPHN</name>
<dbReference type="InterPro" id="IPR036388">
    <property type="entry name" value="WH-like_DNA-bd_sf"/>
</dbReference>
<keyword evidence="1" id="KW-0805">Transcription regulation</keyword>
<accession>A0ABV7NNH6</accession>
<dbReference type="EMBL" id="JBHRVU010000005">
    <property type="protein sequence ID" value="MFC3443882.1"/>
    <property type="molecule type" value="Genomic_DNA"/>
</dbReference>
<comment type="caution">
    <text evidence="5">The sequence shown here is derived from an EMBL/GenBank/DDBJ whole genome shotgun (WGS) entry which is preliminary data.</text>
</comment>
<reference evidence="6" key="1">
    <citation type="journal article" date="2019" name="Int. J. Syst. Evol. Microbiol.">
        <title>The Global Catalogue of Microorganisms (GCM) 10K type strain sequencing project: providing services to taxonomists for standard genome sequencing and annotation.</title>
        <authorList>
            <consortium name="The Broad Institute Genomics Platform"/>
            <consortium name="The Broad Institute Genome Sequencing Center for Infectious Disease"/>
            <person name="Wu L."/>
            <person name="Ma J."/>
        </authorList>
    </citation>
    <scope>NUCLEOTIDE SEQUENCE [LARGE SCALE GENOMIC DNA]</scope>
    <source>
        <strain evidence="6">CCM 7491</strain>
    </source>
</reference>
<organism evidence="5 6">
    <name type="scientific">Sphingobium rhizovicinum</name>
    <dbReference type="NCBI Taxonomy" id="432308"/>
    <lineage>
        <taxon>Bacteria</taxon>
        <taxon>Pseudomonadati</taxon>
        <taxon>Pseudomonadota</taxon>
        <taxon>Alphaproteobacteria</taxon>
        <taxon>Sphingomonadales</taxon>
        <taxon>Sphingomonadaceae</taxon>
        <taxon>Sphingobium</taxon>
    </lineage>
</organism>
<dbReference type="InterPro" id="IPR000524">
    <property type="entry name" value="Tscrpt_reg_HTH_GntR"/>
</dbReference>
<dbReference type="Gene3D" id="1.10.10.10">
    <property type="entry name" value="Winged helix-like DNA-binding domain superfamily/Winged helix DNA-binding domain"/>
    <property type="match status" value="1"/>
</dbReference>
<protein>
    <submittedName>
        <fullName evidence="5">GntR family transcriptional regulator</fullName>
    </submittedName>
</protein>
<dbReference type="PANTHER" id="PTHR43537:SF5">
    <property type="entry name" value="UXU OPERON TRANSCRIPTIONAL REGULATOR"/>
    <property type="match status" value="1"/>
</dbReference>
<evidence type="ECO:0000256" key="3">
    <source>
        <dbReference type="ARBA" id="ARBA00023163"/>
    </source>
</evidence>
<dbReference type="Proteomes" id="UP001595681">
    <property type="component" value="Unassembled WGS sequence"/>
</dbReference>
<evidence type="ECO:0000259" key="4">
    <source>
        <dbReference type="PROSITE" id="PS50949"/>
    </source>
</evidence>
<dbReference type="SMART" id="SM00345">
    <property type="entry name" value="HTH_GNTR"/>
    <property type="match status" value="1"/>
</dbReference>
<sequence>MSALEPITHDRIYRTIKAHILAGQFSPGARLTATRIAGQYEASITPVREAIYRLVGEGLVEMTPEGFHVKPSNRDMLLDILDLSQKLLVVGLQRWTAPQTMRGDEPPLAVMPLAEEAVQLLENVLVNLFAASNNKAILAWGEQANERLRWIRTYQCRGSKRALLECVSIHKLAEQRDRARLGRQLLAHHRRCARAIVQHFLSSDQPVHAGIPEANHEL</sequence>
<dbReference type="InterPro" id="IPR036390">
    <property type="entry name" value="WH_DNA-bd_sf"/>
</dbReference>
<dbReference type="PANTHER" id="PTHR43537">
    <property type="entry name" value="TRANSCRIPTIONAL REGULATOR, GNTR FAMILY"/>
    <property type="match status" value="1"/>
</dbReference>